<keyword evidence="13" id="KW-0175">Coiled coil</keyword>
<dbReference type="Gene3D" id="3.40.50.2300">
    <property type="match status" value="1"/>
</dbReference>
<dbReference type="CDD" id="cd06225">
    <property type="entry name" value="HAMP"/>
    <property type="match status" value="1"/>
</dbReference>
<dbReference type="CDD" id="cd00082">
    <property type="entry name" value="HisKA"/>
    <property type="match status" value="1"/>
</dbReference>
<dbReference type="InterPro" id="IPR003661">
    <property type="entry name" value="HisK_dim/P_dom"/>
</dbReference>
<keyword evidence="6" id="KW-0547">Nucleotide-binding</keyword>
<evidence type="ECO:0000313" key="19">
    <source>
        <dbReference type="Proteomes" id="UP000315440"/>
    </source>
</evidence>
<keyword evidence="10 14" id="KW-0472">Membrane</keyword>
<evidence type="ECO:0000256" key="13">
    <source>
        <dbReference type="SAM" id="Coils"/>
    </source>
</evidence>
<feature type="modified residue" description="4-aspartylphosphate" evidence="12">
    <location>
        <position position="584"/>
    </location>
</feature>
<feature type="transmembrane region" description="Helical" evidence="14">
    <location>
        <begin position="13"/>
        <end position="34"/>
    </location>
</feature>
<evidence type="ECO:0000259" key="16">
    <source>
        <dbReference type="PROSITE" id="PS50110"/>
    </source>
</evidence>
<evidence type="ECO:0000256" key="5">
    <source>
        <dbReference type="ARBA" id="ARBA00022679"/>
    </source>
</evidence>
<dbReference type="PRINTS" id="PR00344">
    <property type="entry name" value="BCTRLSENSOR"/>
</dbReference>
<dbReference type="Gene3D" id="3.30.565.10">
    <property type="entry name" value="Histidine kinase-like ATPase, C-terminal domain"/>
    <property type="match status" value="1"/>
</dbReference>
<evidence type="ECO:0000256" key="12">
    <source>
        <dbReference type="PROSITE-ProRule" id="PRU00169"/>
    </source>
</evidence>
<keyword evidence="14" id="KW-0812">Transmembrane</keyword>
<evidence type="ECO:0000256" key="1">
    <source>
        <dbReference type="ARBA" id="ARBA00000085"/>
    </source>
</evidence>
<sequence>MKFLQNTSIRNKLILLAGMTVCFALVVSSGGIIWKDVQMIRAAKIAQLEVQARIMEFNSDGVLAFSDDQAAEEYLRSLSLQPSVEVACLLDTEGEVFAAYTKDGSPVHTTPGELKEGTRRSPGGGVTIVIPVEEDSGERVGTLYILANSDDITNHIQAQVWHIAIVATLSLLGAVIVAALLQGAISGPIVRLTEAARAITRNKDYSIRVMRDSNDELGALCESFNLMLDTIRKSHNQVASQAALLTKEVEERERAQADLEVAKDVAEASNRAKSEFLANMSHEIRTPLTGILGFTEIMLVGGDEGDTQTRNEYLSTIQSSGEHLLCLINDILDLSKIEAGQIEFDTEPCSPHKLIGEVTRVLNIKAQEKDIDLKVVWETPIPETIQTDVARLRQALINIIGNSVKFTSEGGVTVKPRLVEIDGVPQLRVDVIDTGIGIASNKLEAIFDPFVQADNSVTRRFGGTGLGLAISRKIARGLGGELSATSELGAGSTFTLRVETGDLAGVKMVADADKQTTDQELKADVASGDKLPPSKILLVEDGETNRRLIALLLTRAGAKVVTAENGALGVQAAMEQSFDVILMDMQMPVMDGYTAARRLREEGFTTPVIALTAHAMKGDREKCLDAGCDDFLTKPVNTQQLYAVVREQLMAKKTAGALA</sequence>
<evidence type="ECO:0000259" key="15">
    <source>
        <dbReference type="PROSITE" id="PS50109"/>
    </source>
</evidence>
<dbReference type="SUPFAM" id="SSF55874">
    <property type="entry name" value="ATPase domain of HSP90 chaperone/DNA topoisomerase II/histidine kinase"/>
    <property type="match status" value="1"/>
</dbReference>
<dbReference type="InterPro" id="IPR003594">
    <property type="entry name" value="HATPase_dom"/>
</dbReference>
<dbReference type="GO" id="GO:0016020">
    <property type="term" value="C:membrane"/>
    <property type="evidence" value="ECO:0007669"/>
    <property type="project" value="UniProtKB-SubCell"/>
</dbReference>
<dbReference type="SMART" id="SM00387">
    <property type="entry name" value="HATPase_c"/>
    <property type="match status" value="1"/>
</dbReference>
<dbReference type="Gene3D" id="1.10.287.130">
    <property type="match status" value="1"/>
</dbReference>
<dbReference type="PROSITE" id="PS50109">
    <property type="entry name" value="HIS_KIN"/>
    <property type="match status" value="1"/>
</dbReference>
<comment type="catalytic activity">
    <reaction evidence="1">
        <text>ATP + protein L-histidine = ADP + protein N-phospho-L-histidine.</text>
        <dbReference type="EC" id="2.7.13.3"/>
    </reaction>
</comment>
<evidence type="ECO:0000313" key="18">
    <source>
        <dbReference type="EMBL" id="TWT86483.1"/>
    </source>
</evidence>
<comment type="caution">
    <text evidence="18">The sequence shown here is derived from an EMBL/GenBank/DDBJ whole genome shotgun (WGS) entry which is preliminary data.</text>
</comment>
<gene>
    <name evidence="18" type="primary">arcB_3</name>
    <name evidence="18" type="ORF">Mal64_33080</name>
</gene>
<dbReference type="Pfam" id="PF17152">
    <property type="entry name" value="CHASE8"/>
    <property type="match status" value="1"/>
</dbReference>
<evidence type="ECO:0000256" key="9">
    <source>
        <dbReference type="ARBA" id="ARBA00023012"/>
    </source>
</evidence>
<dbReference type="InterPro" id="IPR036097">
    <property type="entry name" value="HisK_dim/P_sf"/>
</dbReference>
<evidence type="ECO:0000256" key="4">
    <source>
        <dbReference type="ARBA" id="ARBA00022553"/>
    </source>
</evidence>
<dbReference type="Gene3D" id="6.10.340.10">
    <property type="match status" value="1"/>
</dbReference>
<dbReference type="Pfam" id="PF00672">
    <property type="entry name" value="HAMP"/>
    <property type="match status" value="1"/>
</dbReference>
<keyword evidence="19" id="KW-1185">Reference proteome</keyword>
<keyword evidence="7" id="KW-0418">Kinase</keyword>
<organism evidence="18 19">
    <name type="scientific">Pseudobythopirellula maris</name>
    <dbReference type="NCBI Taxonomy" id="2527991"/>
    <lineage>
        <taxon>Bacteria</taxon>
        <taxon>Pseudomonadati</taxon>
        <taxon>Planctomycetota</taxon>
        <taxon>Planctomycetia</taxon>
        <taxon>Pirellulales</taxon>
        <taxon>Lacipirellulaceae</taxon>
        <taxon>Pseudobythopirellula</taxon>
    </lineage>
</organism>
<dbReference type="PROSITE" id="PS50885">
    <property type="entry name" value="HAMP"/>
    <property type="match status" value="1"/>
</dbReference>
<dbReference type="CDD" id="cd17546">
    <property type="entry name" value="REC_hyHK_CKI1_RcsC-like"/>
    <property type="match status" value="1"/>
</dbReference>
<dbReference type="GO" id="GO:0000155">
    <property type="term" value="F:phosphorelay sensor kinase activity"/>
    <property type="evidence" value="ECO:0007669"/>
    <property type="project" value="InterPro"/>
</dbReference>
<dbReference type="FunFam" id="1.10.287.130:FF:000038">
    <property type="entry name" value="Sensory transduction histidine kinase"/>
    <property type="match status" value="1"/>
</dbReference>
<dbReference type="RefSeq" id="WP_146402260.1">
    <property type="nucleotide sequence ID" value="NZ_SJPQ01000004.1"/>
</dbReference>
<dbReference type="SMART" id="SM00388">
    <property type="entry name" value="HisKA"/>
    <property type="match status" value="1"/>
</dbReference>
<keyword evidence="14" id="KW-1133">Transmembrane helix</keyword>
<reference evidence="18 19" key="1">
    <citation type="submission" date="2019-02" db="EMBL/GenBank/DDBJ databases">
        <title>Deep-cultivation of Planctomycetes and their phenomic and genomic characterization uncovers novel biology.</title>
        <authorList>
            <person name="Wiegand S."/>
            <person name="Jogler M."/>
            <person name="Boedeker C."/>
            <person name="Pinto D."/>
            <person name="Vollmers J."/>
            <person name="Rivas-Marin E."/>
            <person name="Kohn T."/>
            <person name="Peeters S.H."/>
            <person name="Heuer A."/>
            <person name="Rast P."/>
            <person name="Oberbeckmann S."/>
            <person name="Bunk B."/>
            <person name="Jeske O."/>
            <person name="Meyerdierks A."/>
            <person name="Storesund J.E."/>
            <person name="Kallscheuer N."/>
            <person name="Luecker S."/>
            <person name="Lage O.M."/>
            <person name="Pohl T."/>
            <person name="Merkel B.J."/>
            <person name="Hornburger P."/>
            <person name="Mueller R.-W."/>
            <person name="Bruemmer F."/>
            <person name="Labrenz M."/>
            <person name="Spormann A.M."/>
            <person name="Op Den Camp H."/>
            <person name="Overmann J."/>
            <person name="Amann R."/>
            <person name="Jetten M.S.M."/>
            <person name="Mascher T."/>
            <person name="Medema M.H."/>
            <person name="Devos D.P."/>
            <person name="Kaster A.-K."/>
            <person name="Ovreas L."/>
            <person name="Rohde M."/>
            <person name="Galperin M.Y."/>
            <person name="Jogler C."/>
        </authorList>
    </citation>
    <scope>NUCLEOTIDE SEQUENCE [LARGE SCALE GENOMIC DNA]</scope>
    <source>
        <strain evidence="18 19">Mal64</strain>
    </source>
</reference>
<keyword evidence="11" id="KW-0131">Cell cycle</keyword>
<evidence type="ECO:0000256" key="10">
    <source>
        <dbReference type="ARBA" id="ARBA00023136"/>
    </source>
</evidence>
<dbReference type="InterPro" id="IPR005467">
    <property type="entry name" value="His_kinase_dom"/>
</dbReference>
<evidence type="ECO:0000259" key="17">
    <source>
        <dbReference type="PROSITE" id="PS50885"/>
    </source>
</evidence>
<dbReference type="SUPFAM" id="SSF158472">
    <property type="entry name" value="HAMP domain-like"/>
    <property type="match status" value="1"/>
</dbReference>
<dbReference type="SMART" id="SM00304">
    <property type="entry name" value="HAMP"/>
    <property type="match status" value="1"/>
</dbReference>
<dbReference type="InterPro" id="IPR004358">
    <property type="entry name" value="Sig_transdc_His_kin-like_C"/>
</dbReference>
<protein>
    <recommendedName>
        <fullName evidence="3">histidine kinase</fullName>
        <ecNumber evidence="3">2.7.13.3</ecNumber>
    </recommendedName>
</protein>
<keyword evidence="4 12" id="KW-0597">Phosphoprotein</keyword>
<evidence type="ECO:0000256" key="8">
    <source>
        <dbReference type="ARBA" id="ARBA00022840"/>
    </source>
</evidence>
<dbReference type="Pfam" id="PF00512">
    <property type="entry name" value="HisKA"/>
    <property type="match status" value="1"/>
</dbReference>
<keyword evidence="9" id="KW-0902">Two-component regulatory system</keyword>
<evidence type="ECO:0000256" key="6">
    <source>
        <dbReference type="ARBA" id="ARBA00022741"/>
    </source>
</evidence>
<evidence type="ECO:0000256" key="2">
    <source>
        <dbReference type="ARBA" id="ARBA00004370"/>
    </source>
</evidence>
<dbReference type="OrthoDB" id="9790669at2"/>
<feature type="domain" description="HAMP" evidence="17">
    <location>
        <begin position="183"/>
        <end position="236"/>
    </location>
</feature>
<feature type="transmembrane region" description="Helical" evidence="14">
    <location>
        <begin position="160"/>
        <end position="181"/>
    </location>
</feature>
<comment type="subcellular location">
    <subcellularLocation>
        <location evidence="2">Membrane</location>
    </subcellularLocation>
</comment>
<dbReference type="PANTHER" id="PTHR45339">
    <property type="entry name" value="HYBRID SIGNAL TRANSDUCTION HISTIDINE KINASE J"/>
    <property type="match status" value="1"/>
</dbReference>
<dbReference type="FunFam" id="3.30.565.10:FF:000010">
    <property type="entry name" value="Sensor histidine kinase RcsC"/>
    <property type="match status" value="1"/>
</dbReference>
<evidence type="ECO:0000256" key="11">
    <source>
        <dbReference type="ARBA" id="ARBA00023306"/>
    </source>
</evidence>
<dbReference type="EC" id="2.7.13.3" evidence="3"/>
<dbReference type="InterPro" id="IPR011006">
    <property type="entry name" value="CheY-like_superfamily"/>
</dbReference>
<feature type="domain" description="Histidine kinase" evidence="15">
    <location>
        <begin position="279"/>
        <end position="502"/>
    </location>
</feature>
<evidence type="ECO:0000256" key="3">
    <source>
        <dbReference type="ARBA" id="ARBA00012438"/>
    </source>
</evidence>
<proteinExistence type="predicted"/>
<dbReference type="InterPro" id="IPR001789">
    <property type="entry name" value="Sig_transdc_resp-reg_receiver"/>
</dbReference>
<evidence type="ECO:0000256" key="7">
    <source>
        <dbReference type="ARBA" id="ARBA00022777"/>
    </source>
</evidence>
<dbReference type="InterPro" id="IPR036890">
    <property type="entry name" value="HATPase_C_sf"/>
</dbReference>
<feature type="domain" description="Response regulatory" evidence="16">
    <location>
        <begin position="535"/>
        <end position="649"/>
    </location>
</feature>
<dbReference type="InterPro" id="IPR033417">
    <property type="entry name" value="CHASE8"/>
</dbReference>
<accession>A0A5C5ZIX1</accession>
<dbReference type="CDD" id="cd16922">
    <property type="entry name" value="HATPase_EvgS-ArcB-TorS-like"/>
    <property type="match status" value="1"/>
</dbReference>
<keyword evidence="5 18" id="KW-0808">Transferase</keyword>
<dbReference type="AlphaFoldDB" id="A0A5C5ZIX1"/>
<dbReference type="EMBL" id="SJPQ01000004">
    <property type="protein sequence ID" value="TWT86483.1"/>
    <property type="molecule type" value="Genomic_DNA"/>
</dbReference>
<dbReference type="SUPFAM" id="SSF52172">
    <property type="entry name" value="CheY-like"/>
    <property type="match status" value="1"/>
</dbReference>
<feature type="coiled-coil region" evidence="13">
    <location>
        <begin position="245"/>
        <end position="272"/>
    </location>
</feature>
<dbReference type="InterPro" id="IPR003660">
    <property type="entry name" value="HAMP_dom"/>
</dbReference>
<dbReference type="GO" id="GO:0005524">
    <property type="term" value="F:ATP binding"/>
    <property type="evidence" value="ECO:0007669"/>
    <property type="project" value="UniProtKB-KW"/>
</dbReference>
<dbReference type="SUPFAM" id="SSF47384">
    <property type="entry name" value="Homodimeric domain of signal transducing histidine kinase"/>
    <property type="match status" value="1"/>
</dbReference>
<dbReference type="SMART" id="SM00448">
    <property type="entry name" value="REC"/>
    <property type="match status" value="1"/>
</dbReference>
<dbReference type="PROSITE" id="PS50110">
    <property type="entry name" value="RESPONSE_REGULATORY"/>
    <property type="match status" value="1"/>
</dbReference>
<dbReference type="Proteomes" id="UP000315440">
    <property type="component" value="Unassembled WGS sequence"/>
</dbReference>
<dbReference type="Pfam" id="PF00072">
    <property type="entry name" value="Response_reg"/>
    <property type="match status" value="1"/>
</dbReference>
<name>A0A5C5ZIX1_9BACT</name>
<dbReference type="Pfam" id="PF02518">
    <property type="entry name" value="HATPase_c"/>
    <property type="match status" value="1"/>
</dbReference>
<evidence type="ECO:0000256" key="14">
    <source>
        <dbReference type="SAM" id="Phobius"/>
    </source>
</evidence>
<dbReference type="PANTHER" id="PTHR45339:SF1">
    <property type="entry name" value="HYBRID SIGNAL TRANSDUCTION HISTIDINE KINASE J"/>
    <property type="match status" value="1"/>
</dbReference>
<keyword evidence="8" id="KW-0067">ATP-binding</keyword>